<dbReference type="PIRSF" id="PIRSF030140">
    <property type="entry name" value="UCP030140"/>
    <property type="match status" value="1"/>
</dbReference>
<dbReference type="InterPro" id="IPR014871">
    <property type="entry name" value="dUTPase/dCTP_pyrophosphatase"/>
</dbReference>
<accession>A0ABS2RD94</accession>
<dbReference type="InterPro" id="IPR016947">
    <property type="entry name" value="UCP030140"/>
</dbReference>
<evidence type="ECO:0000313" key="2">
    <source>
        <dbReference type="Proteomes" id="UP000823485"/>
    </source>
</evidence>
<dbReference type="CDD" id="cd11527">
    <property type="entry name" value="NTP-PPase_dUTPase"/>
    <property type="match status" value="1"/>
</dbReference>
<evidence type="ECO:0000313" key="1">
    <source>
        <dbReference type="EMBL" id="MBM7717169.1"/>
    </source>
</evidence>
<sequence length="162" mass="19239">MNFPKLFEMQSFLDQNIRLTQGIPVDKDLTEDKKDALDVEISELQNEIKYFKFWKRPETRKVNREAALEEYVDGLHFFLSLGNDYQVPLECGYREILVKDDLQGQFRIIKHYISIMNGPMHWHIAFGLYLGLAEMLGFSDEEIERKYLEKNTINHQRQAEGY</sequence>
<dbReference type="Gene3D" id="1.10.4010.10">
    <property type="entry name" value="Type II deoxyuridine triphosphatase"/>
    <property type="match status" value="1"/>
</dbReference>
<dbReference type="EMBL" id="JAFBFH010000040">
    <property type="protein sequence ID" value="MBM7717169.1"/>
    <property type="molecule type" value="Genomic_DNA"/>
</dbReference>
<organism evidence="1 2">
    <name type="scientific">Siminovitchia thermophila</name>
    <dbReference type="NCBI Taxonomy" id="1245522"/>
    <lineage>
        <taxon>Bacteria</taxon>
        <taxon>Bacillati</taxon>
        <taxon>Bacillota</taxon>
        <taxon>Bacilli</taxon>
        <taxon>Bacillales</taxon>
        <taxon>Bacillaceae</taxon>
        <taxon>Siminovitchia</taxon>
    </lineage>
</organism>
<dbReference type="Proteomes" id="UP000823485">
    <property type="component" value="Unassembled WGS sequence"/>
</dbReference>
<proteinExistence type="predicted"/>
<dbReference type="Pfam" id="PF08761">
    <property type="entry name" value="dUTPase_2"/>
    <property type="match status" value="1"/>
</dbReference>
<dbReference type="RefSeq" id="WP_205180154.1">
    <property type="nucleotide sequence ID" value="NZ_JAFBFH010000040.1"/>
</dbReference>
<gene>
    <name evidence="1" type="ORF">JOC94_004194</name>
</gene>
<protein>
    <submittedName>
        <fullName evidence="1">Dimeric dUTPase (All-alpha-NTP-PPase superfamily)</fullName>
    </submittedName>
</protein>
<keyword evidence="2" id="KW-1185">Reference proteome</keyword>
<reference evidence="1 2" key="1">
    <citation type="submission" date="2021-01" db="EMBL/GenBank/DDBJ databases">
        <title>Genomic Encyclopedia of Type Strains, Phase IV (KMG-IV): sequencing the most valuable type-strain genomes for metagenomic binning, comparative biology and taxonomic classification.</title>
        <authorList>
            <person name="Goeker M."/>
        </authorList>
    </citation>
    <scope>NUCLEOTIDE SEQUENCE [LARGE SCALE GENOMIC DNA]</scope>
    <source>
        <strain evidence="1 2">DSM 105453</strain>
    </source>
</reference>
<dbReference type="SUPFAM" id="SSF101386">
    <property type="entry name" value="all-alpha NTP pyrophosphatases"/>
    <property type="match status" value="1"/>
</dbReference>
<comment type="caution">
    <text evidence="1">The sequence shown here is derived from an EMBL/GenBank/DDBJ whole genome shotgun (WGS) entry which is preliminary data.</text>
</comment>
<name>A0ABS2RD94_9BACI</name>